<dbReference type="InterPro" id="IPR036291">
    <property type="entry name" value="NAD(P)-bd_dom_sf"/>
</dbReference>
<dbReference type="EMBL" id="CP075567">
    <property type="protein sequence ID" value="UFQ02980.1"/>
    <property type="molecule type" value="Genomic_DNA"/>
</dbReference>
<dbReference type="Gene3D" id="3.40.50.720">
    <property type="entry name" value="NAD(P)-binding Rossmann-like Domain"/>
    <property type="match status" value="1"/>
</dbReference>
<name>A0ABY3QA06_9PSED</name>
<dbReference type="Pfam" id="PF01370">
    <property type="entry name" value="Epimerase"/>
    <property type="match status" value="1"/>
</dbReference>
<accession>A0ABY3QA06</accession>
<dbReference type="CDD" id="cd05232">
    <property type="entry name" value="UDP_G4E_4_SDR_e"/>
    <property type="match status" value="1"/>
</dbReference>
<dbReference type="InterPro" id="IPR050177">
    <property type="entry name" value="Lipid_A_modif_metabolic_enz"/>
</dbReference>
<proteinExistence type="predicted"/>
<keyword evidence="3" id="KW-1185">Reference proteome</keyword>
<dbReference type="RefSeq" id="WP_230737735.1">
    <property type="nucleotide sequence ID" value="NZ_CP075567.1"/>
</dbReference>
<dbReference type="PANTHER" id="PTHR43245:SF58">
    <property type="entry name" value="BLL5923 PROTEIN"/>
    <property type="match status" value="1"/>
</dbReference>
<reference evidence="2 3" key="1">
    <citation type="journal article" date="2022" name="Int. J. Syst. Evol. Microbiol.">
        <title>Pseudomonas fitomaticsae sp. nov., isolated at Marimurtra Botanical Garden in Blanes, Catalonia, Spain.</title>
        <authorList>
            <person name="Atanasov K.E."/>
            <person name="Galbis D.M."/>
            <person name="Cornado D."/>
            <person name="Serpico A."/>
            <person name="Sanchez G."/>
            <person name="Bosch M."/>
            <person name="Ferrer A."/>
            <person name="Altabella T."/>
        </authorList>
    </citation>
    <scope>NUCLEOTIDE SEQUENCE [LARGE SCALE GENOMIC DNA]</scope>
    <source>
        <strain evidence="2 3">FIT81</strain>
    </source>
</reference>
<dbReference type="InterPro" id="IPR001509">
    <property type="entry name" value="Epimerase_deHydtase"/>
</dbReference>
<dbReference type="SUPFAM" id="SSF51735">
    <property type="entry name" value="NAD(P)-binding Rossmann-fold domains"/>
    <property type="match status" value="1"/>
</dbReference>
<protein>
    <submittedName>
        <fullName evidence="2">SDR family oxidoreductase</fullName>
    </submittedName>
</protein>
<gene>
    <name evidence="2" type="ORF">KJY40_20975</name>
</gene>
<evidence type="ECO:0000313" key="2">
    <source>
        <dbReference type="EMBL" id="UFQ02980.1"/>
    </source>
</evidence>
<evidence type="ECO:0000259" key="1">
    <source>
        <dbReference type="Pfam" id="PF01370"/>
    </source>
</evidence>
<organism evidence="2 3">
    <name type="scientific">Pseudomonas fitomaticsae</name>
    <dbReference type="NCBI Taxonomy" id="2837969"/>
    <lineage>
        <taxon>Bacteria</taxon>
        <taxon>Pseudomonadati</taxon>
        <taxon>Pseudomonadota</taxon>
        <taxon>Gammaproteobacteria</taxon>
        <taxon>Pseudomonadales</taxon>
        <taxon>Pseudomonadaceae</taxon>
        <taxon>Pseudomonas</taxon>
    </lineage>
</organism>
<evidence type="ECO:0000313" key="3">
    <source>
        <dbReference type="Proteomes" id="UP001162907"/>
    </source>
</evidence>
<sequence>MPKPRVLVSGATGFVGQRLVMRLLLDKQYVPIAAARRAAPLQGLCPVVSFDLDKPSGWPDLSGVDAIVHAAARVHVMNELAKDALAEFRKVNVEGTLQLARRAAKAGVRRFIFISSIKVNGESTLPGGPFSADDVPAPQDPYGVSKHEAEQALKQLALETAMEVVIIRPPLVYGPGVKANFLSMLRWLEKGVPLPLGGIRNQRSLVALGNLVDFIVTCINHPAAANQTFLVSDGQDLSTPQLLNCLASALEKRSRLIALPQWLIVAMATLLGKQAVANRICGSLQVDISKNHELLGWTPPISSDRAMRQTAIHFQEALVKHRA</sequence>
<feature type="domain" description="NAD-dependent epimerase/dehydratase" evidence="1">
    <location>
        <begin position="6"/>
        <end position="226"/>
    </location>
</feature>
<dbReference type="PANTHER" id="PTHR43245">
    <property type="entry name" value="BIFUNCTIONAL POLYMYXIN RESISTANCE PROTEIN ARNA"/>
    <property type="match status" value="1"/>
</dbReference>
<dbReference type="Proteomes" id="UP001162907">
    <property type="component" value="Chromosome"/>
</dbReference>